<organism evidence="3 4">
    <name type="scientific">Pelobacter propionicus (strain DSM 2379 / NBRC 103807 / OttBd1)</name>
    <dbReference type="NCBI Taxonomy" id="338966"/>
    <lineage>
        <taxon>Bacteria</taxon>
        <taxon>Pseudomonadati</taxon>
        <taxon>Thermodesulfobacteriota</taxon>
        <taxon>Desulfuromonadia</taxon>
        <taxon>Desulfuromonadales</taxon>
        <taxon>Desulfuromonadaceae</taxon>
        <taxon>Pelobacter</taxon>
    </lineage>
</organism>
<dbReference type="STRING" id="338966.Ppro_1217"/>
<protein>
    <submittedName>
        <fullName evidence="3">Uncharacterized protein</fullName>
    </submittedName>
</protein>
<dbReference type="HOGENOM" id="CLU_504171_0_0_7"/>
<evidence type="ECO:0000256" key="1">
    <source>
        <dbReference type="SAM" id="Phobius"/>
    </source>
</evidence>
<evidence type="ECO:0000313" key="4">
    <source>
        <dbReference type="Proteomes" id="UP000006732"/>
    </source>
</evidence>
<keyword evidence="1" id="KW-0472">Membrane</keyword>
<name>A1ANB8_PELPD</name>
<dbReference type="EMBL" id="CP000482">
    <property type="protein sequence ID" value="ABK98838.1"/>
    <property type="molecule type" value="Genomic_DNA"/>
</dbReference>
<dbReference type="OrthoDB" id="5386379at2"/>
<dbReference type="RefSeq" id="WP_011735140.1">
    <property type="nucleotide sequence ID" value="NC_008609.1"/>
</dbReference>
<keyword evidence="4" id="KW-1185">Reference proteome</keyword>
<proteinExistence type="predicted"/>
<feature type="signal peptide" evidence="2">
    <location>
        <begin position="1"/>
        <end position="28"/>
    </location>
</feature>
<dbReference type="Proteomes" id="UP000006732">
    <property type="component" value="Chromosome"/>
</dbReference>
<evidence type="ECO:0000256" key="2">
    <source>
        <dbReference type="SAM" id="SignalP"/>
    </source>
</evidence>
<keyword evidence="1" id="KW-1133">Transmembrane helix</keyword>
<evidence type="ECO:0000313" key="3">
    <source>
        <dbReference type="EMBL" id="ABK98838.1"/>
    </source>
</evidence>
<dbReference type="KEGG" id="ppd:Ppro_1217"/>
<reference evidence="3 4" key="1">
    <citation type="submission" date="2006-10" db="EMBL/GenBank/DDBJ databases">
        <title>Complete sequence of chromosome of Pelobacter propionicus DSM 2379.</title>
        <authorList>
            <consortium name="US DOE Joint Genome Institute"/>
            <person name="Copeland A."/>
            <person name="Lucas S."/>
            <person name="Lapidus A."/>
            <person name="Barry K."/>
            <person name="Detter J.C."/>
            <person name="Glavina del Rio T."/>
            <person name="Hammon N."/>
            <person name="Israni S."/>
            <person name="Dalin E."/>
            <person name="Tice H."/>
            <person name="Pitluck S."/>
            <person name="Saunders E."/>
            <person name="Brettin T."/>
            <person name="Bruce D."/>
            <person name="Han C."/>
            <person name="Tapia R."/>
            <person name="Schmutz J."/>
            <person name="Larimer F."/>
            <person name="Land M."/>
            <person name="Hauser L."/>
            <person name="Kyrpides N."/>
            <person name="Kim E."/>
            <person name="Lovley D."/>
            <person name="Richardson P."/>
        </authorList>
    </citation>
    <scope>NUCLEOTIDE SEQUENCE [LARGE SCALE GENOMIC DNA]</scope>
    <source>
        <strain evidence="4">DSM 2379 / NBRC 103807 / OttBd1</strain>
    </source>
</reference>
<accession>A1ANB8</accession>
<sequence length="540" mass="60108">MTYRFTKCCAIILLLVSILADSASVAFARAAAFSFDSVWFYRDGTRVVPEIGTNWLTVVFDPRSIPDGDSFESSAAPDDAATSGGASEISDPAGDFIKKKARAMVKANRRLSEYLYDPNLAEGACFLRMRNGLKPQEIRQLVSRLSRDGTVAYVHPTVIISGKTYAYFNAFDLKWKTGTSEAQRQSLLRASHAMLDENDPLATRHTVNVARIPFFKAFNLLAEDIRVLRATPRLVEVKPSISAKLALFMSGGNIGDSIPFTLTIAFSELVKIDPSSIATLNLRPPELQKELFDCTFDPYDYASSVNKSPIVITGRMAVYAPGEFSLPPVKISYSCPSCPDSSVRTIETEPVLYRVSSIIPKAKSENRLIVPTDPVAYVSRHDALRRQSLRYLWFAMLCFACLVPCALWAFRLRPRVTAERNLLEERKRALQLAGRLRVLLLDTPAVPHWSYLGEVGGLLREYLLLLYGIDAKYRGGSGRRFMETIAELLPPECCGPLRRIFSDIDDSVALESESYSDIERLQRDILTIVDQTARDGAGRG</sequence>
<feature type="chain" id="PRO_5002632503" evidence="2">
    <location>
        <begin position="29"/>
        <end position="540"/>
    </location>
</feature>
<keyword evidence="2" id="KW-0732">Signal</keyword>
<feature type="transmembrane region" description="Helical" evidence="1">
    <location>
        <begin position="391"/>
        <end position="410"/>
    </location>
</feature>
<keyword evidence="1" id="KW-0812">Transmembrane</keyword>
<dbReference type="AlphaFoldDB" id="A1ANB8"/>
<gene>
    <name evidence="3" type="ordered locus">Ppro_1217</name>
</gene>